<dbReference type="SUPFAM" id="SSF56281">
    <property type="entry name" value="Metallo-hydrolase/oxidoreductase"/>
    <property type="match status" value="1"/>
</dbReference>
<reference evidence="1 2" key="1">
    <citation type="journal article" date="2010" name="Nature">
        <title>Comparative genomics reveals mobile pathogenicity chromosomes in Fusarium.</title>
        <authorList>
            <person name="Ma L.J."/>
            <person name="van der Does H.C."/>
            <person name="Borkovich K.A."/>
            <person name="Coleman J.J."/>
            <person name="Daboussi M.J."/>
            <person name="Di Pietro A."/>
            <person name="Dufresne M."/>
            <person name="Freitag M."/>
            <person name="Grabherr M."/>
            <person name="Henrissat B."/>
            <person name="Houterman P.M."/>
            <person name="Kang S."/>
            <person name="Shim W.B."/>
            <person name="Woloshuk C."/>
            <person name="Xie X."/>
            <person name="Xu J.R."/>
            <person name="Antoniw J."/>
            <person name="Baker S.E."/>
            <person name="Bluhm B.H."/>
            <person name="Breakspear A."/>
            <person name="Brown D.W."/>
            <person name="Butchko R.A."/>
            <person name="Chapman S."/>
            <person name="Coulson R."/>
            <person name="Coutinho P.M."/>
            <person name="Danchin E.G."/>
            <person name="Diener A."/>
            <person name="Gale L.R."/>
            <person name="Gardiner D.M."/>
            <person name="Goff S."/>
            <person name="Hammond-Kosack K.E."/>
            <person name="Hilburn K."/>
            <person name="Hua-Van A."/>
            <person name="Jonkers W."/>
            <person name="Kazan K."/>
            <person name="Kodira C.D."/>
            <person name="Koehrsen M."/>
            <person name="Kumar L."/>
            <person name="Lee Y.H."/>
            <person name="Li L."/>
            <person name="Manners J.M."/>
            <person name="Miranda-Saavedra D."/>
            <person name="Mukherjee M."/>
            <person name="Park G."/>
            <person name="Park J."/>
            <person name="Park S.Y."/>
            <person name="Proctor R.H."/>
            <person name="Regev A."/>
            <person name="Ruiz-Roldan M.C."/>
            <person name="Sain D."/>
            <person name="Sakthikumar S."/>
            <person name="Sykes S."/>
            <person name="Schwartz D.C."/>
            <person name="Turgeon B.G."/>
            <person name="Wapinski I."/>
            <person name="Yoder O."/>
            <person name="Young S."/>
            <person name="Zeng Q."/>
            <person name="Zhou S."/>
            <person name="Galagan J."/>
            <person name="Cuomo C.A."/>
            <person name="Kistler H.C."/>
            <person name="Rep M."/>
        </authorList>
    </citation>
    <scope>NUCLEOTIDE SEQUENCE [LARGE SCALE GENOMIC DNA]</scope>
    <source>
        <strain evidence="2">M3125 / FGSC 7600</strain>
    </source>
</reference>
<dbReference type="GeneID" id="30059843"/>
<keyword evidence="2" id="KW-1185">Reference proteome</keyword>
<dbReference type="AlphaFoldDB" id="W7LS17"/>
<dbReference type="VEuPathDB" id="FungiDB:FVEG_01562"/>
<gene>
    <name evidence="1" type="ORF">FVEG_01562</name>
</gene>
<dbReference type="Proteomes" id="UP000009096">
    <property type="component" value="Chromosome 6"/>
</dbReference>
<evidence type="ECO:0000313" key="1">
    <source>
        <dbReference type="EMBL" id="EWG38304.1"/>
    </source>
</evidence>
<dbReference type="RefSeq" id="XP_018744495.1">
    <property type="nucleotide sequence ID" value="XM_018888564.1"/>
</dbReference>
<accession>W7LS17</accession>
<dbReference type="OrthoDB" id="5085674at2759"/>
<organism evidence="1 2">
    <name type="scientific">Gibberella moniliformis (strain M3125 / FGSC 7600)</name>
    <name type="common">Maize ear and stalk rot fungus</name>
    <name type="synonym">Fusarium verticillioides</name>
    <dbReference type="NCBI Taxonomy" id="334819"/>
    <lineage>
        <taxon>Eukaryota</taxon>
        <taxon>Fungi</taxon>
        <taxon>Dikarya</taxon>
        <taxon>Ascomycota</taxon>
        <taxon>Pezizomycotina</taxon>
        <taxon>Sordariomycetes</taxon>
        <taxon>Hypocreomycetidae</taxon>
        <taxon>Hypocreales</taxon>
        <taxon>Nectriaceae</taxon>
        <taxon>Fusarium</taxon>
        <taxon>Fusarium fujikuroi species complex</taxon>
    </lineage>
</organism>
<dbReference type="Gene3D" id="3.60.15.10">
    <property type="entry name" value="Ribonuclease Z/Hydroxyacylglutathione hydrolase-like"/>
    <property type="match status" value="1"/>
</dbReference>
<protein>
    <recommendedName>
        <fullName evidence="3">Metallo-beta-lactamase domain-containing protein</fullName>
    </recommendedName>
</protein>
<sequence length="802" mass="90676">MNDYSPRLHVIYAGRGDAMYIEWTDKTKKKHLVLLDGGPLLYEAVPRRIDGVKRPGGNAAPYSKYLFAAGQRIWNTRFSDKDKFEPSVIINSHPHDDHLEGLLEFLRFAVLQRKKDFAFKGQFYQPYCEESRSLENTRNLLVKLFKWAEGTGFDYKGIQVDYPTAKSILKWDAKPSLGDLSYDPDRSPVNLESILMRTLPKEMQVEGTMYFTGDSVGWRIMKQKPPTKLSIYKVQHHGSMVNTQIQQKANRIKFKVGYEATVRDWFRCFADSSPRYKWDLKGKGPSKIMEILQEEFPDFGDADTRKTYLNNLEIRHRTYVTMCIEDKVTSPMAEITKPELLPKPSAVYTAVVLAVSKISDTDPAYGTFYGKNDQPSEWWQETKAYMAREKDYLRYMAVVHIKKFFSSFVADAYVISANHHNNHPAPETILGLALANKDQVDAKIRTTGGILYVTDGSAIDLPALQELATEMKVDWLTLMSGSLTIRVLKTRCFMSLNASDVVSSPNRDTDGATEEISLDAGKIAEGKAFRADIEADTSHLGIRDLGPVFCSIVTTGITKELYLTIAADPPSLQAPTSNVIPPNLFVEYYWISQGTTSVRDEEEVYHLVIKQWLVDKWEKMDFWMDSVTAEFDKTTKTLLYWKEGDKKKAFYVKPSAAGDTIEIQDCQSAPPSGYGHVFFNIRLDSDKQPVLSPIPKLPHGPQSFRSFCSSSLLDPTTISTASKAIEVLTSSEIVMALDLHNNFETAVLNYQIDLDKSVVEYDFDEVSVEVQSASIIFLIPDNATIQLGSETFLVKEVTFDLS</sequence>
<dbReference type="EMBL" id="CM000583">
    <property type="protein sequence ID" value="EWG38304.1"/>
    <property type="molecule type" value="Genomic_DNA"/>
</dbReference>
<dbReference type="InterPro" id="IPR036866">
    <property type="entry name" value="RibonucZ/Hydroxyglut_hydro"/>
</dbReference>
<name>W7LS17_GIBM7</name>
<proteinExistence type="predicted"/>
<evidence type="ECO:0008006" key="3">
    <source>
        <dbReference type="Google" id="ProtNLM"/>
    </source>
</evidence>
<dbReference type="KEGG" id="fvr:FVEG_01562"/>
<evidence type="ECO:0000313" key="2">
    <source>
        <dbReference type="Proteomes" id="UP000009096"/>
    </source>
</evidence>
<dbReference type="EMBL" id="DS022243">
    <property type="protein sequence ID" value="EWG38304.1"/>
    <property type="molecule type" value="Genomic_DNA"/>
</dbReference>